<protein>
    <submittedName>
        <fullName evidence="3">Uncharacterized protein</fullName>
    </submittedName>
</protein>
<proteinExistence type="predicted"/>
<dbReference type="AlphaFoldDB" id="A0A4Z2ER06"/>
<evidence type="ECO:0000256" key="2">
    <source>
        <dbReference type="SAM" id="Phobius"/>
    </source>
</evidence>
<dbReference type="EMBL" id="SRLO01004119">
    <property type="protein sequence ID" value="TNN30794.1"/>
    <property type="molecule type" value="Genomic_DNA"/>
</dbReference>
<evidence type="ECO:0000256" key="1">
    <source>
        <dbReference type="SAM" id="MobiDB-lite"/>
    </source>
</evidence>
<keyword evidence="2" id="KW-1133">Transmembrane helix</keyword>
<dbReference type="Proteomes" id="UP000314294">
    <property type="component" value="Unassembled WGS sequence"/>
</dbReference>
<keyword evidence="4" id="KW-1185">Reference proteome</keyword>
<reference evidence="3 4" key="1">
    <citation type="submission" date="2019-03" db="EMBL/GenBank/DDBJ databases">
        <title>First draft genome of Liparis tanakae, snailfish: a comprehensive survey of snailfish specific genes.</title>
        <authorList>
            <person name="Kim W."/>
            <person name="Song I."/>
            <person name="Jeong J.-H."/>
            <person name="Kim D."/>
            <person name="Kim S."/>
            <person name="Ryu S."/>
            <person name="Song J.Y."/>
            <person name="Lee S.K."/>
        </authorList>
    </citation>
    <scope>NUCLEOTIDE SEQUENCE [LARGE SCALE GENOMIC DNA]</scope>
    <source>
        <tissue evidence="3">Muscle</tissue>
    </source>
</reference>
<sequence>MASSFSSGGPWSDGGADATDLYRDLELGTFFIIFIFICGAAVRCSSCPTPRGGHEDEPRRRELRRRITRANES</sequence>
<feature type="transmembrane region" description="Helical" evidence="2">
    <location>
        <begin position="27"/>
        <end position="44"/>
    </location>
</feature>
<comment type="caution">
    <text evidence="3">The sequence shown here is derived from an EMBL/GenBank/DDBJ whole genome shotgun (WGS) entry which is preliminary data.</text>
</comment>
<feature type="region of interest" description="Disordered" evidence="1">
    <location>
        <begin position="47"/>
        <end position="73"/>
    </location>
</feature>
<organism evidence="3 4">
    <name type="scientific">Liparis tanakae</name>
    <name type="common">Tanaka's snailfish</name>
    <dbReference type="NCBI Taxonomy" id="230148"/>
    <lineage>
        <taxon>Eukaryota</taxon>
        <taxon>Metazoa</taxon>
        <taxon>Chordata</taxon>
        <taxon>Craniata</taxon>
        <taxon>Vertebrata</taxon>
        <taxon>Euteleostomi</taxon>
        <taxon>Actinopterygii</taxon>
        <taxon>Neopterygii</taxon>
        <taxon>Teleostei</taxon>
        <taxon>Neoteleostei</taxon>
        <taxon>Acanthomorphata</taxon>
        <taxon>Eupercaria</taxon>
        <taxon>Perciformes</taxon>
        <taxon>Cottioidei</taxon>
        <taxon>Cottales</taxon>
        <taxon>Liparidae</taxon>
        <taxon>Liparis</taxon>
    </lineage>
</organism>
<keyword evidence="2" id="KW-0812">Transmembrane</keyword>
<gene>
    <name evidence="3" type="ORF">EYF80_059051</name>
</gene>
<feature type="compositionally biased region" description="Basic residues" evidence="1">
    <location>
        <begin position="61"/>
        <end position="73"/>
    </location>
</feature>
<accession>A0A4Z2ER06</accession>
<evidence type="ECO:0000313" key="3">
    <source>
        <dbReference type="EMBL" id="TNN30794.1"/>
    </source>
</evidence>
<name>A0A4Z2ER06_9TELE</name>
<keyword evidence="2" id="KW-0472">Membrane</keyword>
<evidence type="ECO:0000313" key="4">
    <source>
        <dbReference type="Proteomes" id="UP000314294"/>
    </source>
</evidence>